<dbReference type="GO" id="GO:0004197">
    <property type="term" value="F:cysteine-type endopeptidase activity"/>
    <property type="evidence" value="ECO:0007669"/>
    <property type="project" value="InterPro"/>
</dbReference>
<dbReference type="Gene3D" id="3.40.50.12660">
    <property type="match status" value="1"/>
</dbReference>
<name>A0AA38GB62_TAXCH</name>
<accession>A0AA38GB62</accession>
<feature type="non-terminal residue" evidence="3">
    <location>
        <position position="302"/>
    </location>
</feature>
<dbReference type="Pfam" id="PF00656">
    <property type="entry name" value="Peptidase_C14"/>
    <property type="match status" value="1"/>
</dbReference>
<keyword evidence="4" id="KW-1185">Reference proteome</keyword>
<comment type="similarity">
    <text evidence="1">Belongs to the peptidase C14B family.</text>
</comment>
<feature type="domain" description="Peptidase C14 caspase" evidence="2">
    <location>
        <begin position="189"/>
        <end position="265"/>
    </location>
</feature>
<dbReference type="GO" id="GO:0006508">
    <property type="term" value="P:proteolysis"/>
    <property type="evidence" value="ECO:0007669"/>
    <property type="project" value="InterPro"/>
</dbReference>
<gene>
    <name evidence="3" type="ORF">KI387_020064</name>
</gene>
<dbReference type="PANTHER" id="PTHR48104:SF30">
    <property type="entry name" value="METACASPASE-1"/>
    <property type="match status" value="1"/>
</dbReference>
<sequence length="302" mass="34771">RVSDVYGEDCKQSKEIVESDIPNTPGDNLTFWKKRFHPDVHEVSFQLLVGVVLWSPHSLIRKVNMRKFDGKDLLNWIIQMEFLFSASDFMWAKVTMDNGRKHRDESFKRSCSAGLVDDGSDLIDPRFMKSVWDQPLKPIDWSLRETCDINDHTSVVVKRSKKWFLGKLAEFTSCSKDADLMIDKGTSSIKDELKGCVNKVKRMYRCLFHRFGFEQENIEVLIDTKETKSFVEIKGKPMGANIKKALKTSLESTQHGDVLFFHYNGLDTHLAVETSDPNDAGCDKMHCSHSYEPHHRGSLIYQ</sequence>
<dbReference type="PANTHER" id="PTHR48104">
    <property type="entry name" value="METACASPASE-4"/>
    <property type="match status" value="1"/>
</dbReference>
<dbReference type="GO" id="GO:0005737">
    <property type="term" value="C:cytoplasm"/>
    <property type="evidence" value="ECO:0007669"/>
    <property type="project" value="TreeGrafter"/>
</dbReference>
<dbReference type="AlphaFoldDB" id="A0AA38GB62"/>
<protein>
    <recommendedName>
        <fullName evidence="2">Peptidase C14 caspase domain-containing protein</fullName>
    </recommendedName>
</protein>
<dbReference type="InterPro" id="IPR050452">
    <property type="entry name" value="Metacaspase"/>
</dbReference>
<evidence type="ECO:0000313" key="3">
    <source>
        <dbReference type="EMBL" id="KAH9318295.1"/>
    </source>
</evidence>
<evidence type="ECO:0000259" key="2">
    <source>
        <dbReference type="Pfam" id="PF00656"/>
    </source>
</evidence>
<dbReference type="InterPro" id="IPR011600">
    <property type="entry name" value="Pept_C14_caspase"/>
</dbReference>
<evidence type="ECO:0000256" key="1">
    <source>
        <dbReference type="ARBA" id="ARBA00009005"/>
    </source>
</evidence>
<comment type="caution">
    <text evidence="3">The sequence shown here is derived from an EMBL/GenBank/DDBJ whole genome shotgun (WGS) entry which is preliminary data.</text>
</comment>
<evidence type="ECO:0000313" key="4">
    <source>
        <dbReference type="Proteomes" id="UP000824469"/>
    </source>
</evidence>
<organism evidence="3 4">
    <name type="scientific">Taxus chinensis</name>
    <name type="common">Chinese yew</name>
    <name type="synonym">Taxus wallichiana var. chinensis</name>
    <dbReference type="NCBI Taxonomy" id="29808"/>
    <lineage>
        <taxon>Eukaryota</taxon>
        <taxon>Viridiplantae</taxon>
        <taxon>Streptophyta</taxon>
        <taxon>Embryophyta</taxon>
        <taxon>Tracheophyta</taxon>
        <taxon>Spermatophyta</taxon>
        <taxon>Pinopsida</taxon>
        <taxon>Pinidae</taxon>
        <taxon>Conifers II</taxon>
        <taxon>Cupressales</taxon>
        <taxon>Taxaceae</taxon>
        <taxon>Taxus</taxon>
    </lineage>
</organism>
<dbReference type="EMBL" id="JAHRHJ020000004">
    <property type="protein sequence ID" value="KAH9318295.1"/>
    <property type="molecule type" value="Genomic_DNA"/>
</dbReference>
<proteinExistence type="inferred from homology"/>
<reference evidence="3 4" key="1">
    <citation type="journal article" date="2021" name="Nat. Plants">
        <title>The Taxus genome provides insights into paclitaxel biosynthesis.</title>
        <authorList>
            <person name="Xiong X."/>
            <person name="Gou J."/>
            <person name="Liao Q."/>
            <person name="Li Y."/>
            <person name="Zhou Q."/>
            <person name="Bi G."/>
            <person name="Li C."/>
            <person name="Du R."/>
            <person name="Wang X."/>
            <person name="Sun T."/>
            <person name="Guo L."/>
            <person name="Liang H."/>
            <person name="Lu P."/>
            <person name="Wu Y."/>
            <person name="Zhang Z."/>
            <person name="Ro D.K."/>
            <person name="Shang Y."/>
            <person name="Huang S."/>
            <person name="Yan J."/>
        </authorList>
    </citation>
    <scope>NUCLEOTIDE SEQUENCE [LARGE SCALE GENOMIC DNA]</scope>
    <source>
        <strain evidence="3">Ta-2019</strain>
    </source>
</reference>
<dbReference type="Proteomes" id="UP000824469">
    <property type="component" value="Unassembled WGS sequence"/>
</dbReference>